<dbReference type="AlphaFoldDB" id="A0A1M5LC37"/>
<dbReference type="Gene3D" id="3.40.50.300">
    <property type="entry name" value="P-loop containing nucleotide triphosphate hydrolases"/>
    <property type="match status" value="1"/>
</dbReference>
<feature type="domain" description="SWIM-type" evidence="3">
    <location>
        <begin position="64"/>
        <end position="108"/>
    </location>
</feature>
<dbReference type="PANTHER" id="PTHR10799">
    <property type="entry name" value="SNF2/RAD54 HELICASE FAMILY"/>
    <property type="match status" value="1"/>
</dbReference>
<gene>
    <name evidence="6" type="ORF">SAMN04488530_10481</name>
</gene>
<dbReference type="CDD" id="cd18793">
    <property type="entry name" value="SF2_C_SNF"/>
    <property type="match status" value="1"/>
</dbReference>
<dbReference type="InterPro" id="IPR014001">
    <property type="entry name" value="Helicase_ATP-bd"/>
</dbReference>
<dbReference type="InterPro" id="IPR038718">
    <property type="entry name" value="SNF2-like_sf"/>
</dbReference>
<dbReference type="InterPro" id="IPR049730">
    <property type="entry name" value="SNF2/RAD54-like_C"/>
</dbReference>
<dbReference type="EMBL" id="FQWX01000004">
    <property type="protein sequence ID" value="SHG62662.1"/>
    <property type="molecule type" value="Genomic_DNA"/>
</dbReference>
<evidence type="ECO:0000256" key="2">
    <source>
        <dbReference type="PROSITE-ProRule" id="PRU00325"/>
    </source>
</evidence>
<feature type="domain" description="Helicase ATP-binding" evidence="4">
    <location>
        <begin position="620"/>
        <end position="777"/>
    </location>
</feature>
<name>A0A1M5LC37_9FIRM</name>
<dbReference type="Gene3D" id="3.40.50.10810">
    <property type="entry name" value="Tandem AAA-ATPase domain"/>
    <property type="match status" value="1"/>
</dbReference>
<keyword evidence="7" id="KW-1185">Reference proteome</keyword>
<dbReference type="GO" id="GO:0004386">
    <property type="term" value="F:helicase activity"/>
    <property type="evidence" value="ECO:0007669"/>
    <property type="project" value="UniProtKB-KW"/>
</dbReference>
<evidence type="ECO:0000259" key="5">
    <source>
        <dbReference type="PROSITE" id="PS51194"/>
    </source>
</evidence>
<keyword evidence="1" id="KW-0378">Hydrolase</keyword>
<keyword evidence="2" id="KW-0479">Metal-binding</keyword>
<dbReference type="SUPFAM" id="SSF52540">
    <property type="entry name" value="P-loop containing nucleoside triphosphate hydrolases"/>
    <property type="match status" value="2"/>
</dbReference>
<dbReference type="PROSITE" id="PS51194">
    <property type="entry name" value="HELICASE_CTER"/>
    <property type="match status" value="1"/>
</dbReference>
<dbReference type="FunFam" id="3.40.50.10810:FF:000054">
    <property type="entry name" value="Helicase, Snf2 family"/>
    <property type="match status" value="1"/>
</dbReference>
<keyword evidence="6" id="KW-0547">Nucleotide-binding</keyword>
<keyword evidence="6" id="KW-0347">Helicase</keyword>
<organism evidence="6 7">
    <name type="scientific">Asaccharospora irregularis DSM 2635</name>
    <dbReference type="NCBI Taxonomy" id="1121321"/>
    <lineage>
        <taxon>Bacteria</taxon>
        <taxon>Bacillati</taxon>
        <taxon>Bacillota</taxon>
        <taxon>Clostridia</taxon>
        <taxon>Peptostreptococcales</taxon>
        <taxon>Peptostreptococcaceae</taxon>
        <taxon>Asaccharospora</taxon>
    </lineage>
</organism>
<keyword evidence="2" id="KW-0863">Zinc-finger</keyword>
<proteinExistence type="predicted"/>
<dbReference type="PROSITE" id="PS50966">
    <property type="entry name" value="ZF_SWIM"/>
    <property type="match status" value="1"/>
</dbReference>
<dbReference type="SMART" id="SM00490">
    <property type="entry name" value="HELICc"/>
    <property type="match status" value="1"/>
</dbReference>
<evidence type="ECO:0000259" key="4">
    <source>
        <dbReference type="PROSITE" id="PS51192"/>
    </source>
</evidence>
<dbReference type="STRING" id="1121321.SAMN04488530_10481"/>
<dbReference type="InterPro" id="IPR013663">
    <property type="entry name" value="Helicase_SWF/SNF/SWI_bac"/>
</dbReference>
<evidence type="ECO:0000259" key="3">
    <source>
        <dbReference type="PROSITE" id="PS50966"/>
    </source>
</evidence>
<accession>A0A1M5LC37</accession>
<dbReference type="Pfam" id="PF08455">
    <property type="entry name" value="SNF2_assoc"/>
    <property type="match status" value="1"/>
</dbReference>
<dbReference type="GO" id="GO:0005524">
    <property type="term" value="F:ATP binding"/>
    <property type="evidence" value="ECO:0007669"/>
    <property type="project" value="InterPro"/>
</dbReference>
<dbReference type="InterPro" id="IPR000330">
    <property type="entry name" value="SNF2_N"/>
</dbReference>
<dbReference type="PROSITE" id="PS51192">
    <property type="entry name" value="HELICASE_ATP_BIND_1"/>
    <property type="match status" value="1"/>
</dbReference>
<dbReference type="GO" id="GO:0016787">
    <property type="term" value="F:hydrolase activity"/>
    <property type="evidence" value="ECO:0007669"/>
    <property type="project" value="UniProtKB-KW"/>
</dbReference>
<dbReference type="Pfam" id="PF00176">
    <property type="entry name" value="SNF2-rel_dom"/>
    <property type="match status" value="1"/>
</dbReference>
<sequence>MGDNMDFKTLNAIIINNTEKTRLDRGKSYYKDGYVEEVQYTSEDRNLSISGRVESENQRRVYNSSISVNLDEKRIISGKCDCKDCMSRSTPKELAICKHIVAMTLYVINLLKSDVVSNLKQKTITVKNKTRLSRSVDFINNDFLTYFETKPREKVNLEISLELVPGGIVIADFKIGIDKMYILKNIRDFAYARVNSKDVIYGVDFVYNPINNYFDSDDEKVVDMIEEYGMGLSYESTQREYRYMRVTGPSVRRLVEALKYRDFELKYRNTYYNPKVIKGDLPIDISMELIEDEILLKSENVLPMPISQKGDVVFYRGDIYLLSSESGIYYKKLYEILDEYKEIRFAKDAVSKVLTDLVPKLNNISNRVNIDKKIEENTCKELTVKYYFDLEDGKVVCDLKFYYKGEDEGKFIIKDIEKEEQARYRLYTYCFERDKDKYVFRGNDYELYDFLSKEINRLKNIGEVYYSDKLKEKKIYNSTSIKVGLGEEVNHYLDFNFEIEGVDKKEYKKIIDAFKSKKRFYKLGDGNFVDLEDEETKEMFKLMESLGFSNSLNDMKVHASKALYINDLIMDKKLPYIEGVEKTKEIVDRFKNIDKVKSDIPDELNATLRDYQVEGFNWFEILDYCGFGGILADEMGLGKTIQTITFLLSKRGKKSIIITPTSLIHNWKNEFEKFAPSLSVGIAHSLKKEREKVIDNIGSYDVILTTYGALRNDLEKYEKINFDYCIIDEAQNIKNPTAISTDAVKSIKASNKFALTGTPMENNLIELWSIFDFIMPGYLYNITKFNAIFIKDEAQIENLKRMITPFILRRTKKQVIKELPDKIERQFLVELTKEQKKIYGVYIEEIKNKLQQKSDIKDRITVFSYLTKLRQLCLDPSVIIEGYKGKSAKIEACLEIIKDYIDEGNKILVFSQFTSVLKNIGKKLSKNNIEYSYLDGQTKAIDRIKLVDEFNESKCKRVFLISLKAGGTGLNLTSANTVIHFDPWWNPAVEEQASDRAHRYGQRQVVEVIKLISRGTIEEKIVELQESKKQLIDDIINVNLSDGKVLKSLSDDEILSLFK</sequence>
<dbReference type="GO" id="GO:0008270">
    <property type="term" value="F:zinc ion binding"/>
    <property type="evidence" value="ECO:0007669"/>
    <property type="project" value="UniProtKB-KW"/>
</dbReference>
<dbReference type="CDD" id="cd18012">
    <property type="entry name" value="DEXQc_arch_SWI2_SNF2"/>
    <property type="match status" value="1"/>
</dbReference>
<evidence type="ECO:0000313" key="6">
    <source>
        <dbReference type="EMBL" id="SHG62662.1"/>
    </source>
</evidence>
<keyword evidence="6" id="KW-0067">ATP-binding</keyword>
<reference evidence="7" key="1">
    <citation type="submission" date="2016-11" db="EMBL/GenBank/DDBJ databases">
        <authorList>
            <person name="Varghese N."/>
            <person name="Submissions S."/>
        </authorList>
    </citation>
    <scope>NUCLEOTIDE SEQUENCE [LARGE SCALE GENOMIC DNA]</scope>
    <source>
        <strain evidence="7">DSM 2635</strain>
    </source>
</reference>
<protein>
    <submittedName>
        <fullName evidence="6">Superfamily II DNA or RNA helicase, SNF2 family</fullName>
    </submittedName>
</protein>
<evidence type="ECO:0000256" key="1">
    <source>
        <dbReference type="ARBA" id="ARBA00022801"/>
    </source>
</evidence>
<dbReference type="InterPro" id="IPR001650">
    <property type="entry name" value="Helicase_C-like"/>
</dbReference>
<dbReference type="Proteomes" id="UP000243255">
    <property type="component" value="Unassembled WGS sequence"/>
</dbReference>
<dbReference type="InterPro" id="IPR027417">
    <property type="entry name" value="P-loop_NTPase"/>
</dbReference>
<dbReference type="InterPro" id="IPR007527">
    <property type="entry name" value="Znf_SWIM"/>
</dbReference>
<keyword evidence="2" id="KW-0862">Zinc</keyword>
<feature type="domain" description="Helicase C-terminal" evidence="5">
    <location>
        <begin position="896"/>
        <end position="1054"/>
    </location>
</feature>
<dbReference type="Pfam" id="PF00271">
    <property type="entry name" value="Helicase_C"/>
    <property type="match status" value="1"/>
</dbReference>
<evidence type="ECO:0000313" key="7">
    <source>
        <dbReference type="Proteomes" id="UP000243255"/>
    </source>
</evidence>
<dbReference type="SMART" id="SM00487">
    <property type="entry name" value="DEXDc"/>
    <property type="match status" value="1"/>
</dbReference>